<reference evidence="2 3" key="1">
    <citation type="submission" date="2020-03" db="EMBL/GenBank/DDBJ databases">
        <title>Whole genome shotgun sequence of Phytohabitans flavus NBRC 107702.</title>
        <authorList>
            <person name="Komaki H."/>
            <person name="Tamura T."/>
        </authorList>
    </citation>
    <scope>NUCLEOTIDE SEQUENCE [LARGE SCALE GENOMIC DNA]</scope>
    <source>
        <strain evidence="2 3">NBRC 107702</strain>
    </source>
</reference>
<dbReference type="KEGG" id="pfla:Pflav_071800"/>
<evidence type="ECO:0000256" key="1">
    <source>
        <dbReference type="SAM" id="MobiDB-lite"/>
    </source>
</evidence>
<sequence>MPLDLGPDDTLSEDGHEQAKQQAQGAWSFMATRTEARTAMSESQETVDTRGDERVDLLKMDTNKDGKTDLWAADTDGDGKTDLYQFDTDGDGKVNVTMSDLDEDGTPDQVVEGDGGLPPTS</sequence>
<keyword evidence="3" id="KW-1185">Reference proteome</keyword>
<organism evidence="2 3">
    <name type="scientific">Phytohabitans flavus</name>
    <dbReference type="NCBI Taxonomy" id="1076124"/>
    <lineage>
        <taxon>Bacteria</taxon>
        <taxon>Bacillati</taxon>
        <taxon>Actinomycetota</taxon>
        <taxon>Actinomycetes</taxon>
        <taxon>Micromonosporales</taxon>
        <taxon>Micromonosporaceae</taxon>
    </lineage>
</organism>
<evidence type="ECO:0008006" key="4">
    <source>
        <dbReference type="Google" id="ProtNLM"/>
    </source>
</evidence>
<feature type="region of interest" description="Disordered" evidence="1">
    <location>
        <begin position="97"/>
        <end position="121"/>
    </location>
</feature>
<reference evidence="2 3" key="2">
    <citation type="submission" date="2020-03" db="EMBL/GenBank/DDBJ databases">
        <authorList>
            <person name="Ichikawa N."/>
            <person name="Kimura A."/>
            <person name="Kitahashi Y."/>
            <person name="Uohara A."/>
        </authorList>
    </citation>
    <scope>NUCLEOTIDE SEQUENCE [LARGE SCALE GENOMIC DNA]</scope>
    <source>
        <strain evidence="2 3">NBRC 107702</strain>
    </source>
</reference>
<dbReference type="InterPro" id="IPR028974">
    <property type="entry name" value="TSP_type-3_rpt"/>
</dbReference>
<dbReference type="Proteomes" id="UP000502508">
    <property type="component" value="Chromosome"/>
</dbReference>
<feature type="region of interest" description="Disordered" evidence="1">
    <location>
        <begin position="1"/>
        <end position="28"/>
    </location>
</feature>
<accession>A0A6F8Y3Y4</accession>
<dbReference type="SUPFAM" id="SSF103647">
    <property type="entry name" value="TSP type-3 repeat"/>
    <property type="match status" value="1"/>
</dbReference>
<gene>
    <name evidence="2" type="ORF">Pflav_071800</name>
</gene>
<dbReference type="AlphaFoldDB" id="A0A6F8Y3Y4"/>
<evidence type="ECO:0000313" key="2">
    <source>
        <dbReference type="EMBL" id="BCB80770.1"/>
    </source>
</evidence>
<dbReference type="GO" id="GO:0005509">
    <property type="term" value="F:calcium ion binding"/>
    <property type="evidence" value="ECO:0007669"/>
    <property type="project" value="InterPro"/>
</dbReference>
<feature type="compositionally biased region" description="Acidic residues" evidence="1">
    <location>
        <begin position="1"/>
        <end position="12"/>
    </location>
</feature>
<proteinExistence type="predicted"/>
<name>A0A6F8Y3Y4_9ACTN</name>
<protein>
    <recommendedName>
        <fullName evidence="4">EF-hand domain-containing protein</fullName>
    </recommendedName>
</protein>
<evidence type="ECO:0000313" key="3">
    <source>
        <dbReference type="Proteomes" id="UP000502508"/>
    </source>
</evidence>
<dbReference type="EMBL" id="AP022870">
    <property type="protein sequence ID" value="BCB80770.1"/>
    <property type="molecule type" value="Genomic_DNA"/>
</dbReference>